<organism evidence="2 3">
    <name type="scientific">Dothistroma septosporum (strain NZE10 / CBS 128990)</name>
    <name type="common">Red band needle blight fungus</name>
    <name type="synonym">Mycosphaerella pini</name>
    <dbReference type="NCBI Taxonomy" id="675120"/>
    <lineage>
        <taxon>Eukaryota</taxon>
        <taxon>Fungi</taxon>
        <taxon>Dikarya</taxon>
        <taxon>Ascomycota</taxon>
        <taxon>Pezizomycotina</taxon>
        <taxon>Dothideomycetes</taxon>
        <taxon>Dothideomycetidae</taxon>
        <taxon>Mycosphaerellales</taxon>
        <taxon>Mycosphaerellaceae</taxon>
        <taxon>Dothistroma</taxon>
    </lineage>
</organism>
<proteinExistence type="predicted"/>
<keyword evidence="3" id="KW-1185">Reference proteome</keyword>
<feature type="non-terminal residue" evidence="2">
    <location>
        <position position="194"/>
    </location>
</feature>
<dbReference type="Pfam" id="PF06985">
    <property type="entry name" value="HET"/>
    <property type="match status" value="1"/>
</dbReference>
<evidence type="ECO:0000259" key="1">
    <source>
        <dbReference type="Pfam" id="PF06985"/>
    </source>
</evidence>
<dbReference type="HOGENOM" id="CLU_004184_6_0_1"/>
<dbReference type="InterPro" id="IPR052895">
    <property type="entry name" value="HetReg/Transcr_Mod"/>
</dbReference>
<accession>N1PW28</accession>
<dbReference type="PANTHER" id="PTHR24148:SF64">
    <property type="entry name" value="HETEROKARYON INCOMPATIBILITY DOMAIN-CONTAINING PROTEIN"/>
    <property type="match status" value="1"/>
</dbReference>
<reference evidence="2 3" key="2">
    <citation type="journal article" date="2012" name="PLoS Pathog.">
        <title>Diverse lifestyles and strategies of plant pathogenesis encoded in the genomes of eighteen Dothideomycetes fungi.</title>
        <authorList>
            <person name="Ohm R.A."/>
            <person name="Feau N."/>
            <person name="Henrissat B."/>
            <person name="Schoch C.L."/>
            <person name="Horwitz B.A."/>
            <person name="Barry K.W."/>
            <person name="Condon B.J."/>
            <person name="Copeland A.C."/>
            <person name="Dhillon B."/>
            <person name="Glaser F."/>
            <person name="Hesse C.N."/>
            <person name="Kosti I."/>
            <person name="LaButti K."/>
            <person name="Lindquist E.A."/>
            <person name="Lucas S."/>
            <person name="Salamov A.A."/>
            <person name="Bradshaw R.E."/>
            <person name="Ciuffetti L."/>
            <person name="Hamelin R.C."/>
            <person name="Kema G.H.J."/>
            <person name="Lawrence C."/>
            <person name="Scott J.A."/>
            <person name="Spatafora J.W."/>
            <person name="Turgeon B.G."/>
            <person name="de Wit P.J.G.M."/>
            <person name="Zhong S."/>
            <person name="Goodwin S.B."/>
            <person name="Grigoriev I.V."/>
        </authorList>
    </citation>
    <scope>NUCLEOTIDE SEQUENCE [LARGE SCALE GENOMIC DNA]</scope>
    <source>
        <strain evidence="3">NZE10 / CBS 128990</strain>
    </source>
</reference>
<dbReference type="OrthoDB" id="3647238at2759"/>
<evidence type="ECO:0000313" key="3">
    <source>
        <dbReference type="Proteomes" id="UP000016933"/>
    </source>
</evidence>
<dbReference type="OMA" id="IWIGEDD"/>
<dbReference type="AlphaFoldDB" id="N1PW28"/>
<dbReference type="STRING" id="675120.N1PW28"/>
<dbReference type="PANTHER" id="PTHR24148">
    <property type="entry name" value="ANKYRIN REPEAT DOMAIN-CONTAINING PROTEIN 39 HOMOLOG-RELATED"/>
    <property type="match status" value="1"/>
</dbReference>
<dbReference type="EMBL" id="KB446536">
    <property type="protein sequence ID" value="EME47138.1"/>
    <property type="molecule type" value="Genomic_DNA"/>
</dbReference>
<dbReference type="InterPro" id="IPR010730">
    <property type="entry name" value="HET"/>
</dbReference>
<dbReference type="eggNOG" id="ENOG502RA4S">
    <property type="taxonomic scope" value="Eukaryota"/>
</dbReference>
<gene>
    <name evidence="2" type="ORF">DOTSEDRAFT_124127</name>
</gene>
<dbReference type="Proteomes" id="UP000016933">
    <property type="component" value="Unassembled WGS sequence"/>
</dbReference>
<protein>
    <recommendedName>
        <fullName evidence="1">Heterokaryon incompatibility domain-containing protein</fullName>
    </recommendedName>
</protein>
<sequence length="194" mass="22142">MLQYQYQRLIGNEIRLLHLEPGSPGDTLKCKLQHVSSASSVSYETISYCWGDTTRFYTIEAEGIDLAVPRGTADALLRFRDPDKVRTLWIDAVCINQDDEVERGTQIAQMHTIYACGTRNLIWIGEDDGTVADAIRVLNQVVEEIEDATESFRKFPMPGDADYYIHNRSGLRLEIDLEPLLSLCSRPWFGRLWV</sequence>
<feature type="domain" description="Heterokaryon incompatibility" evidence="1">
    <location>
        <begin position="43"/>
        <end position="194"/>
    </location>
</feature>
<evidence type="ECO:0000313" key="2">
    <source>
        <dbReference type="EMBL" id="EME47138.1"/>
    </source>
</evidence>
<reference evidence="3" key="1">
    <citation type="journal article" date="2012" name="PLoS Genet.">
        <title>The genomes of the fungal plant pathogens Cladosporium fulvum and Dothistroma septosporum reveal adaptation to different hosts and lifestyles but also signatures of common ancestry.</title>
        <authorList>
            <person name="de Wit P.J.G.M."/>
            <person name="van der Burgt A."/>
            <person name="Oekmen B."/>
            <person name="Stergiopoulos I."/>
            <person name="Abd-Elsalam K.A."/>
            <person name="Aerts A.L."/>
            <person name="Bahkali A.H."/>
            <person name="Beenen H.G."/>
            <person name="Chettri P."/>
            <person name="Cox M.P."/>
            <person name="Datema E."/>
            <person name="de Vries R.P."/>
            <person name="Dhillon B."/>
            <person name="Ganley A.R."/>
            <person name="Griffiths S.A."/>
            <person name="Guo Y."/>
            <person name="Hamelin R.C."/>
            <person name="Henrissat B."/>
            <person name="Kabir M.S."/>
            <person name="Jashni M.K."/>
            <person name="Kema G."/>
            <person name="Klaubauf S."/>
            <person name="Lapidus A."/>
            <person name="Levasseur A."/>
            <person name="Lindquist E."/>
            <person name="Mehrabi R."/>
            <person name="Ohm R.A."/>
            <person name="Owen T.J."/>
            <person name="Salamov A."/>
            <person name="Schwelm A."/>
            <person name="Schijlen E."/>
            <person name="Sun H."/>
            <person name="van den Burg H.A."/>
            <person name="van Ham R.C.H.J."/>
            <person name="Zhang S."/>
            <person name="Goodwin S.B."/>
            <person name="Grigoriev I.V."/>
            <person name="Collemare J."/>
            <person name="Bradshaw R.E."/>
        </authorList>
    </citation>
    <scope>NUCLEOTIDE SEQUENCE [LARGE SCALE GENOMIC DNA]</scope>
    <source>
        <strain evidence="3">NZE10 / CBS 128990</strain>
    </source>
</reference>
<name>N1PW28_DOTSN</name>